<dbReference type="Pfam" id="PF00072">
    <property type="entry name" value="Response_reg"/>
    <property type="match status" value="1"/>
</dbReference>
<dbReference type="PANTHER" id="PTHR44591">
    <property type="entry name" value="STRESS RESPONSE REGULATOR PROTEIN 1"/>
    <property type="match status" value="1"/>
</dbReference>
<accession>I1YKP4</accession>
<evidence type="ECO:0000313" key="4">
    <source>
        <dbReference type="EMBL" id="AFJ03487.1"/>
    </source>
</evidence>
<keyword evidence="1 2" id="KW-0597">Phosphoprotein</keyword>
<dbReference type="STRING" id="754477.Q7C_2353"/>
<dbReference type="InterPro" id="IPR011006">
    <property type="entry name" value="CheY-like_superfamily"/>
</dbReference>
<evidence type="ECO:0000313" key="5">
    <source>
        <dbReference type="Proteomes" id="UP000009145"/>
    </source>
</evidence>
<dbReference type="RefSeq" id="WP_014704906.1">
    <property type="nucleotide sequence ID" value="NC_017856.1"/>
</dbReference>
<feature type="domain" description="Response regulatory" evidence="3">
    <location>
        <begin position="3"/>
        <end position="119"/>
    </location>
</feature>
<gene>
    <name evidence="4" type="ordered locus">Q7C_2353</name>
</gene>
<dbReference type="PATRIC" id="fig|754477.3.peg.2320"/>
<organism evidence="4 5">
    <name type="scientific">Methylophaga frappieri (strain ATCC BAA-2434 / DSM 25690 / JAM7)</name>
    <dbReference type="NCBI Taxonomy" id="754477"/>
    <lineage>
        <taxon>Bacteria</taxon>
        <taxon>Pseudomonadati</taxon>
        <taxon>Pseudomonadota</taxon>
        <taxon>Gammaproteobacteria</taxon>
        <taxon>Thiotrichales</taxon>
        <taxon>Piscirickettsiaceae</taxon>
        <taxon>Methylophaga</taxon>
    </lineage>
</organism>
<dbReference type="PROSITE" id="PS50110">
    <property type="entry name" value="RESPONSE_REGULATORY"/>
    <property type="match status" value="1"/>
</dbReference>
<dbReference type="Gene3D" id="3.40.50.2300">
    <property type="match status" value="1"/>
</dbReference>
<dbReference type="InterPro" id="IPR001789">
    <property type="entry name" value="Sig_transdc_resp-reg_receiver"/>
</dbReference>
<keyword evidence="4" id="KW-0675">Receptor</keyword>
<dbReference type="eggNOG" id="COG0745">
    <property type="taxonomic scope" value="Bacteria"/>
</dbReference>
<evidence type="ECO:0000256" key="2">
    <source>
        <dbReference type="PROSITE-ProRule" id="PRU00169"/>
    </source>
</evidence>
<dbReference type="KEGG" id="mec:Q7C_2353"/>
<dbReference type="AlphaFoldDB" id="I1YKP4"/>
<dbReference type="GO" id="GO:0000160">
    <property type="term" value="P:phosphorelay signal transduction system"/>
    <property type="evidence" value="ECO:0007669"/>
    <property type="project" value="InterPro"/>
</dbReference>
<evidence type="ECO:0000259" key="3">
    <source>
        <dbReference type="PROSITE" id="PS50110"/>
    </source>
</evidence>
<reference evidence="4 5" key="1">
    <citation type="journal article" date="2012" name="J. Bacteriol.">
        <title>Complete genome sequences of Methylophaga sp. strain JAM1 and Methylophaga sp. strain JAM7.</title>
        <authorList>
            <person name="Villeneuve C."/>
            <person name="Martineau C."/>
            <person name="Mauffrey F."/>
            <person name="Villemur R."/>
        </authorList>
    </citation>
    <scope>NUCLEOTIDE SEQUENCE [LARGE SCALE GENOMIC DNA]</scope>
    <source>
        <strain evidence="4 5">JAM7</strain>
    </source>
</reference>
<feature type="modified residue" description="4-aspartylphosphate" evidence="2">
    <location>
        <position position="52"/>
    </location>
</feature>
<sequence length="121" mass="13271">MIRILTVDDSASLRQMMMITLQNAGFQVTQAEDGQQAMLLASSQPFDLVLTDYNMPIMNGPMLIERLRTLPGYTYTPMLLLTTETADSKKAAGRAAGATGWIQKPVDGHKLLDTIDKLLNG</sequence>
<evidence type="ECO:0000256" key="1">
    <source>
        <dbReference type="ARBA" id="ARBA00022553"/>
    </source>
</evidence>
<dbReference type="InterPro" id="IPR050595">
    <property type="entry name" value="Bact_response_regulator"/>
</dbReference>
<dbReference type="PANTHER" id="PTHR44591:SF25">
    <property type="entry name" value="CHEMOTAXIS TWO-COMPONENT RESPONSE REGULATOR"/>
    <property type="match status" value="1"/>
</dbReference>
<dbReference type="HOGENOM" id="CLU_000445_69_17_6"/>
<dbReference type="Proteomes" id="UP000009145">
    <property type="component" value="Chromosome"/>
</dbReference>
<protein>
    <submittedName>
        <fullName evidence="4">Chemotaxis regulator-transmits chemoreceptor signals to flagelllar motor components CheY</fullName>
    </submittedName>
</protein>
<proteinExistence type="predicted"/>
<keyword evidence="5" id="KW-1185">Reference proteome</keyword>
<dbReference type="SUPFAM" id="SSF52172">
    <property type="entry name" value="CheY-like"/>
    <property type="match status" value="1"/>
</dbReference>
<name>I1YKP4_METFJ</name>
<dbReference type="OrthoDB" id="5700660at2"/>
<dbReference type="EMBL" id="CP003380">
    <property type="protein sequence ID" value="AFJ03487.1"/>
    <property type="molecule type" value="Genomic_DNA"/>
</dbReference>
<dbReference type="SMART" id="SM00448">
    <property type="entry name" value="REC"/>
    <property type="match status" value="1"/>
</dbReference>